<accession>A0ACB9AA29</accession>
<reference evidence="1 2" key="2">
    <citation type="journal article" date="2022" name="Mol. Ecol. Resour.">
        <title>The genomes of chicory, endive, great burdock and yacon provide insights into Asteraceae paleo-polyploidization history and plant inulin production.</title>
        <authorList>
            <person name="Fan W."/>
            <person name="Wang S."/>
            <person name="Wang H."/>
            <person name="Wang A."/>
            <person name="Jiang F."/>
            <person name="Liu H."/>
            <person name="Zhao H."/>
            <person name="Xu D."/>
            <person name="Zhang Y."/>
        </authorList>
    </citation>
    <scope>NUCLEOTIDE SEQUENCE [LARGE SCALE GENOMIC DNA]</scope>
    <source>
        <strain evidence="2">cv. Yunnan</strain>
        <tissue evidence="1">Leaves</tissue>
    </source>
</reference>
<gene>
    <name evidence="1" type="ORF">L1987_75530</name>
</gene>
<organism evidence="1 2">
    <name type="scientific">Smallanthus sonchifolius</name>
    <dbReference type="NCBI Taxonomy" id="185202"/>
    <lineage>
        <taxon>Eukaryota</taxon>
        <taxon>Viridiplantae</taxon>
        <taxon>Streptophyta</taxon>
        <taxon>Embryophyta</taxon>
        <taxon>Tracheophyta</taxon>
        <taxon>Spermatophyta</taxon>
        <taxon>Magnoliopsida</taxon>
        <taxon>eudicotyledons</taxon>
        <taxon>Gunneridae</taxon>
        <taxon>Pentapetalae</taxon>
        <taxon>asterids</taxon>
        <taxon>campanulids</taxon>
        <taxon>Asterales</taxon>
        <taxon>Asteraceae</taxon>
        <taxon>Asteroideae</taxon>
        <taxon>Heliantheae alliance</taxon>
        <taxon>Millerieae</taxon>
        <taxon>Smallanthus</taxon>
    </lineage>
</organism>
<evidence type="ECO:0000313" key="1">
    <source>
        <dbReference type="EMBL" id="KAI3705295.1"/>
    </source>
</evidence>
<name>A0ACB9AA29_9ASTR</name>
<proteinExistence type="predicted"/>
<dbReference type="EMBL" id="CM042042">
    <property type="protein sequence ID" value="KAI3705295.1"/>
    <property type="molecule type" value="Genomic_DNA"/>
</dbReference>
<protein>
    <submittedName>
        <fullName evidence="1">Uncharacterized protein</fullName>
    </submittedName>
</protein>
<evidence type="ECO:0000313" key="2">
    <source>
        <dbReference type="Proteomes" id="UP001056120"/>
    </source>
</evidence>
<sequence length="112" mass="12792">MSLSPADNHSLPFNENDSEEMLLFRVICGTQPTRHNTKEGCLESAKECSYRGVRRRPWGKEFAYFGAKEEARHEEEINEEGEGEGEGGKRCRFGGFRRGLLGRAIRVIWSEL</sequence>
<reference evidence="2" key="1">
    <citation type="journal article" date="2022" name="Mol. Ecol. Resour.">
        <title>The genomes of chicory, endive, great burdock and yacon provide insights into Asteraceae palaeo-polyploidization history and plant inulin production.</title>
        <authorList>
            <person name="Fan W."/>
            <person name="Wang S."/>
            <person name="Wang H."/>
            <person name="Wang A."/>
            <person name="Jiang F."/>
            <person name="Liu H."/>
            <person name="Zhao H."/>
            <person name="Xu D."/>
            <person name="Zhang Y."/>
        </authorList>
    </citation>
    <scope>NUCLEOTIDE SEQUENCE [LARGE SCALE GENOMIC DNA]</scope>
    <source>
        <strain evidence="2">cv. Yunnan</strain>
    </source>
</reference>
<keyword evidence="2" id="KW-1185">Reference proteome</keyword>
<dbReference type="Proteomes" id="UP001056120">
    <property type="component" value="Linkage Group LG25"/>
</dbReference>
<comment type="caution">
    <text evidence="1">The sequence shown here is derived from an EMBL/GenBank/DDBJ whole genome shotgun (WGS) entry which is preliminary data.</text>
</comment>